<dbReference type="InParanoid" id="A0A1C7N3R7"/>
<evidence type="ECO:0000313" key="2">
    <source>
        <dbReference type="Proteomes" id="UP000093000"/>
    </source>
</evidence>
<dbReference type="EMBL" id="LUGH01000617">
    <property type="protein sequence ID" value="OBZ83711.1"/>
    <property type="molecule type" value="Genomic_DNA"/>
</dbReference>
<organism evidence="1 2">
    <name type="scientific">Choanephora cucurbitarum</name>
    <dbReference type="NCBI Taxonomy" id="101091"/>
    <lineage>
        <taxon>Eukaryota</taxon>
        <taxon>Fungi</taxon>
        <taxon>Fungi incertae sedis</taxon>
        <taxon>Mucoromycota</taxon>
        <taxon>Mucoromycotina</taxon>
        <taxon>Mucoromycetes</taxon>
        <taxon>Mucorales</taxon>
        <taxon>Mucorineae</taxon>
        <taxon>Choanephoraceae</taxon>
        <taxon>Choanephoroideae</taxon>
        <taxon>Choanephora</taxon>
    </lineage>
</organism>
<dbReference type="OrthoDB" id="2284791at2759"/>
<name>A0A1C7N3R7_9FUNG</name>
<dbReference type="AlphaFoldDB" id="A0A1C7N3R7"/>
<comment type="caution">
    <text evidence="1">The sequence shown here is derived from an EMBL/GenBank/DDBJ whole genome shotgun (WGS) entry which is preliminary data.</text>
</comment>
<proteinExistence type="predicted"/>
<reference evidence="1 2" key="1">
    <citation type="submission" date="2016-03" db="EMBL/GenBank/DDBJ databases">
        <title>Choanephora cucurbitarum.</title>
        <authorList>
            <person name="Min B."/>
            <person name="Park H."/>
            <person name="Park J.-H."/>
            <person name="Shin H.-D."/>
            <person name="Choi I.-G."/>
        </authorList>
    </citation>
    <scope>NUCLEOTIDE SEQUENCE [LARGE SCALE GENOMIC DNA]</scope>
    <source>
        <strain evidence="1 2">KUS-F28377</strain>
    </source>
</reference>
<sequence>MYPGGKELRHYVKTASNPTLVEFMENHSNLVDSEELTLLQLMQVWRDRFIAMLKKYHPNLRSEGRVTCDINVWKKLKVCVSNDIRSILFQWLYILEEKKSEDLPAFLGEKQEQIDALKSSDSDDVCAALDKLSINLLEGYTDLTCLEKEVLKLSLSRIVDLVDADFESYFRQHIPARHFDSWSNLSTASQLGEQEEAKLRELCQDFAQRVQTSFRAARKHVLLKRAEFEEEGDENSLEAKAYELIDAVTTIAKQKNEDNLQEADYVAWVKRLVQVVFRRSPLKIAIGETAAAATKPIAEYNQSNYSGSTSSVFASSSSSFPLPSSSTRKTNYNGRKIDLKVTGDNDQELSFWEFKTNDASQATLQKQESKTLRLAQCLQKTLKSSFSVENDTLCVTWAGWSGTVCRLYQQDGYCVAKRELDISIPNDERLIGVHLENAILALFELKEWLLSLNDEVFVQSSIRQRKRKSYEGMPHTLLSPKHV</sequence>
<accession>A0A1C7N3R7</accession>
<keyword evidence="2" id="KW-1185">Reference proteome</keyword>
<evidence type="ECO:0000313" key="1">
    <source>
        <dbReference type="EMBL" id="OBZ83711.1"/>
    </source>
</evidence>
<gene>
    <name evidence="1" type="ORF">A0J61_08244</name>
</gene>
<dbReference type="Proteomes" id="UP000093000">
    <property type="component" value="Unassembled WGS sequence"/>
</dbReference>
<protein>
    <submittedName>
        <fullName evidence="1">Uncharacterized protein</fullName>
    </submittedName>
</protein>